<feature type="transmembrane region" description="Helical" evidence="1">
    <location>
        <begin position="432"/>
        <end position="456"/>
    </location>
</feature>
<evidence type="ECO:0000313" key="3">
    <source>
        <dbReference type="Proteomes" id="UP000058613"/>
    </source>
</evidence>
<evidence type="ECO:0000256" key="1">
    <source>
        <dbReference type="SAM" id="Phobius"/>
    </source>
</evidence>
<keyword evidence="1" id="KW-0812">Transmembrane</keyword>
<keyword evidence="1" id="KW-1133">Transmembrane helix</keyword>
<dbReference type="KEGG" id="pdl:Pyrde_0722"/>
<dbReference type="Proteomes" id="UP000058613">
    <property type="component" value="Chromosome"/>
</dbReference>
<feature type="transmembrane region" description="Helical" evidence="1">
    <location>
        <begin position="375"/>
        <end position="395"/>
    </location>
</feature>
<dbReference type="EMBL" id="CP013011">
    <property type="protein sequence ID" value="ALL00772.1"/>
    <property type="molecule type" value="Genomic_DNA"/>
</dbReference>
<feature type="transmembrane region" description="Helical" evidence="1">
    <location>
        <begin position="33"/>
        <end position="54"/>
    </location>
</feature>
<feature type="transmembrane region" description="Helical" evidence="1">
    <location>
        <begin position="318"/>
        <end position="337"/>
    </location>
</feature>
<gene>
    <name evidence="2" type="ORF">Pyrde_0722</name>
</gene>
<feature type="transmembrane region" description="Helical" evidence="1">
    <location>
        <begin position="462"/>
        <end position="483"/>
    </location>
</feature>
<protein>
    <recommendedName>
        <fullName evidence="4">TrbL/VirB6 plasmid conjugal transfer protein</fullName>
    </recommendedName>
</protein>
<keyword evidence="1" id="KW-0472">Membrane</keyword>
<dbReference type="AlphaFoldDB" id="A0A0P0N383"/>
<evidence type="ECO:0000313" key="2">
    <source>
        <dbReference type="EMBL" id="ALL00772.1"/>
    </source>
</evidence>
<feature type="transmembrane region" description="Helical" evidence="1">
    <location>
        <begin position="286"/>
        <end position="306"/>
    </location>
</feature>
<feature type="transmembrane region" description="Helical" evidence="1">
    <location>
        <begin position="401"/>
        <end position="420"/>
    </location>
</feature>
<accession>A0A0P0N383</accession>
<feature type="transmembrane region" description="Helical" evidence="1">
    <location>
        <begin position="66"/>
        <end position="85"/>
    </location>
</feature>
<dbReference type="PATRIC" id="fig|1273541.4.peg.778"/>
<name>A0A0P0N383_9CREN</name>
<reference evidence="2 3" key="1">
    <citation type="submission" date="2015-10" db="EMBL/GenBank/DDBJ databases">
        <title>Complete genome sequence of hyperthermophilic archaeon Pyrodictium delaneyi Su06.</title>
        <authorList>
            <person name="Jung J.-H."/>
            <person name="Lin J."/>
            <person name="Holden J.F."/>
            <person name="Park C.-S."/>
        </authorList>
    </citation>
    <scope>NUCLEOTIDE SEQUENCE [LARGE SCALE GENOMIC DNA]</scope>
    <source>
        <strain evidence="2 3">Su06</strain>
    </source>
</reference>
<sequence length="729" mass="76321">MCIACWVAAASPGVSRAGARGWSTQGLGAVGDAYGWVAAAGMWTSVFLFVAAAIKFMANNPEEAKRLLVAGLVALFIAAAGPATLKWLTKDLKVQAATASLVVAVPPPSRVAEEFPVEAWFVHTWLTNTSVCVGVRWGDGSESTATLAPGGSLKLVHNYALGTAMERSFNVEMYAWTGDCGSIPAGARLLASMTLTVEKLGYRVANLFIEAGDALERQDAGGFIANSIKEVLARLLKVMGPVFGGAVEATAKVMEVSGFSPGEAFYWLLALPTPDMPGMEQLWARASVWMPLLWPLAAIAGALWRVWRDPKGLDLYEYASDMVLSLIVAVAGLALYAPLAKLYNALALSIANISQANVAYSFLLGHVLLGVALGWNAGAAAVAWTALIAIIAVVVIGVLKWLAAGAIIGLAPVWAAAWLFPPLRGMARSAALLLEKIAVLGLVAAGMLFLASQGLLYAGREIVNIAVAYALPIAITLGGHIILNQLGLGGLPGLGALRAIRAARAAPAAAAGAAAGAATGAIAAAPVAATTLPAAGAAAAPAAAAYRHTEAARQLATTQGMALQLRKKWLQPKPITPAPARAAETVEEARPAIEEHRLRHPRAAAVAAKAAEIGVKAASLLENRARGFAREFIGIAEKELGIRIPERFKPRVLDKYDIETRAYRAARIGEKAGEITAEVGIRTGRFVKSKSVELARSARERMKALSRHLTSTRLGRKMWASRGGHVPST</sequence>
<proteinExistence type="predicted"/>
<evidence type="ECO:0008006" key="4">
    <source>
        <dbReference type="Google" id="ProtNLM"/>
    </source>
</evidence>
<organism evidence="2 3">
    <name type="scientific">Pyrodictium delaneyi</name>
    <dbReference type="NCBI Taxonomy" id="1273541"/>
    <lineage>
        <taxon>Archaea</taxon>
        <taxon>Thermoproteota</taxon>
        <taxon>Thermoprotei</taxon>
        <taxon>Desulfurococcales</taxon>
        <taxon>Pyrodictiaceae</taxon>
        <taxon>Pyrodictium</taxon>
    </lineage>
</organism>